<sequence length="260" mass="27846">LGALWARQKIEHLMNQDWSGIQRGSPRTEIKEEIIDLGLKFRLVTQFTSFVAVEWMVITEGGEARTVPVPVAMPEGVTYEGVFGQPASRLTRGRGWYGAGGMAGGYGGAYGGAGMAGPAGAPGPTVALEQSAGPEVSGWIDYRLGLAEPTGMTPEEKREFRLEHRLAEELHGLAEKVASEGQDGNLTVGDIEVKGGLVEVAIWLTDDSEENLAKLKELGFQVMGQAKSVKMLIGKLPVDKLEEVAQLDFVRLVEPAPTSG</sequence>
<name>X1FJV0_9ZZZZ</name>
<gene>
    <name evidence="1" type="ORF">S03H2_21931</name>
</gene>
<accession>X1FJV0</accession>
<comment type="caution">
    <text evidence="1">The sequence shown here is derived from an EMBL/GenBank/DDBJ whole genome shotgun (WGS) entry which is preliminary data.</text>
</comment>
<dbReference type="AlphaFoldDB" id="X1FJV0"/>
<organism evidence="1">
    <name type="scientific">marine sediment metagenome</name>
    <dbReference type="NCBI Taxonomy" id="412755"/>
    <lineage>
        <taxon>unclassified sequences</taxon>
        <taxon>metagenomes</taxon>
        <taxon>ecological metagenomes</taxon>
    </lineage>
</organism>
<proteinExistence type="predicted"/>
<reference evidence="1" key="1">
    <citation type="journal article" date="2014" name="Front. Microbiol.">
        <title>High frequency of phylogenetically diverse reductive dehalogenase-homologous genes in deep subseafloor sedimentary metagenomes.</title>
        <authorList>
            <person name="Kawai M."/>
            <person name="Futagami T."/>
            <person name="Toyoda A."/>
            <person name="Takaki Y."/>
            <person name="Nishi S."/>
            <person name="Hori S."/>
            <person name="Arai W."/>
            <person name="Tsubouchi T."/>
            <person name="Morono Y."/>
            <person name="Uchiyama I."/>
            <person name="Ito T."/>
            <person name="Fujiyama A."/>
            <person name="Inagaki F."/>
            <person name="Takami H."/>
        </authorList>
    </citation>
    <scope>NUCLEOTIDE SEQUENCE</scope>
    <source>
        <strain evidence="1">Expedition CK06-06</strain>
    </source>
</reference>
<dbReference type="EMBL" id="BARU01011737">
    <property type="protein sequence ID" value="GAH32805.1"/>
    <property type="molecule type" value="Genomic_DNA"/>
</dbReference>
<evidence type="ECO:0000313" key="1">
    <source>
        <dbReference type="EMBL" id="GAH32805.1"/>
    </source>
</evidence>
<protein>
    <submittedName>
        <fullName evidence="1">Uncharacterized protein</fullName>
    </submittedName>
</protein>
<feature type="non-terminal residue" evidence="1">
    <location>
        <position position="1"/>
    </location>
</feature>